<sequence length="527" mass="58573">MTLATNSEAKPPLASSVWHRGVGRMQKEHAGASASTWLLYMATNFAHGPNRCHSRLASAAECILCKCEPHTTVLAATDEAEWTRLIMRLFIRGACLFFVPGDRARSRFRLRRELGTEGGVGGLVEPAWGSLAPCVWRRAAGMMDETSWSLWPWYGHLGYMAGSTCLWYYSILIIRYQARVLSAARHRYPTRLKIGNKIPLLLPKKSSHSHRRTATANLEEEICRRHKRKGQGQVPAEETQEHFRVLIPSSGCESSTGIVLHLHVPTLGKHPGLSMSILRCNRMKQAEFAPLYYSVAMVAHGLQSPSLVGNLDFRCHQRNNNANPSQNTINERALHVKERRTKRVHARAAVAVQKQTKTPLDCRLPSGKGKYYVTAQDPYRRTTHSGNRSSPSASKAVRNAKSVDVGGQSGRAAVATGRASHTKQTSVAKVWLRLSVIPVAHGLPDWSLTLVSRGRQPIRKGKGICCMPSLPLCTATKMNEAQLLISSTDRPVLMHKHVMIMPAHLQDGTPLELFPLHLHKLHRMSPC</sequence>
<organism evidence="3">
    <name type="scientific">Leptosphaeria maculans (strain JN3 / isolate v23.1.3 / race Av1-4-5-6-7-8)</name>
    <name type="common">Blackleg fungus</name>
    <name type="synonym">Phoma lingam</name>
    <dbReference type="NCBI Taxonomy" id="985895"/>
    <lineage>
        <taxon>Eukaryota</taxon>
        <taxon>Fungi</taxon>
        <taxon>Dikarya</taxon>
        <taxon>Ascomycota</taxon>
        <taxon>Pezizomycotina</taxon>
        <taxon>Dothideomycetes</taxon>
        <taxon>Pleosporomycetidae</taxon>
        <taxon>Pleosporales</taxon>
        <taxon>Pleosporineae</taxon>
        <taxon>Leptosphaeriaceae</taxon>
        <taxon>Plenodomus</taxon>
        <taxon>Plenodomus lingam/Leptosphaeria maculans species complex</taxon>
    </lineage>
</organism>
<feature type="region of interest" description="Disordered" evidence="1">
    <location>
        <begin position="379"/>
        <end position="405"/>
    </location>
</feature>
<dbReference type="HOGENOM" id="CLU_516845_0_0_1"/>
<evidence type="ECO:0000256" key="1">
    <source>
        <dbReference type="SAM" id="MobiDB-lite"/>
    </source>
</evidence>
<evidence type="ECO:0000313" key="3">
    <source>
        <dbReference type="Proteomes" id="UP000002668"/>
    </source>
</evidence>
<gene>
    <name evidence="2" type="ORF">LEMA_P094780.1</name>
</gene>
<dbReference type="EMBL" id="FP929133">
    <property type="protein sequence ID" value="CBX98069.1"/>
    <property type="molecule type" value="Genomic_DNA"/>
</dbReference>
<keyword evidence="3" id="KW-1185">Reference proteome</keyword>
<feature type="compositionally biased region" description="Polar residues" evidence="1">
    <location>
        <begin position="384"/>
        <end position="393"/>
    </location>
</feature>
<proteinExistence type="predicted"/>
<reference evidence="3" key="1">
    <citation type="journal article" date="2011" name="Nat. Commun.">
        <title>Effector diversification within compartments of the Leptosphaeria maculans genome affected by Repeat-Induced Point mutations.</title>
        <authorList>
            <person name="Rouxel T."/>
            <person name="Grandaubert J."/>
            <person name="Hane J.K."/>
            <person name="Hoede C."/>
            <person name="van de Wouw A.P."/>
            <person name="Couloux A."/>
            <person name="Dominguez V."/>
            <person name="Anthouard V."/>
            <person name="Bally P."/>
            <person name="Bourras S."/>
            <person name="Cozijnsen A.J."/>
            <person name="Ciuffetti L.M."/>
            <person name="Degrave A."/>
            <person name="Dilmaghani A."/>
            <person name="Duret L."/>
            <person name="Fudal I."/>
            <person name="Goodwin S.B."/>
            <person name="Gout L."/>
            <person name="Glaser N."/>
            <person name="Linglin J."/>
            <person name="Kema G.H.J."/>
            <person name="Lapalu N."/>
            <person name="Lawrence C.B."/>
            <person name="May K."/>
            <person name="Meyer M."/>
            <person name="Ollivier B."/>
            <person name="Poulain J."/>
            <person name="Schoch C.L."/>
            <person name="Simon A."/>
            <person name="Spatafora J.W."/>
            <person name="Stachowiak A."/>
            <person name="Turgeon B.G."/>
            <person name="Tyler B.M."/>
            <person name="Vincent D."/>
            <person name="Weissenbach J."/>
            <person name="Amselem J."/>
            <person name="Quesneville H."/>
            <person name="Oliver R.P."/>
            <person name="Wincker P."/>
            <person name="Balesdent M.-H."/>
            <person name="Howlett B.J."/>
        </authorList>
    </citation>
    <scope>NUCLEOTIDE SEQUENCE [LARGE SCALE GENOMIC DNA]</scope>
    <source>
        <strain evidence="3">JN3 / isolate v23.1.3 / race Av1-4-5-6-7-8</strain>
    </source>
</reference>
<dbReference type="Proteomes" id="UP000002668">
    <property type="component" value="Genome"/>
</dbReference>
<dbReference type="InParanoid" id="E5A356"/>
<dbReference type="AlphaFoldDB" id="E5A356"/>
<protein>
    <submittedName>
        <fullName evidence="2">Predicted protein</fullName>
    </submittedName>
</protein>
<accession>E5A356</accession>
<name>E5A356_LEPMJ</name>
<dbReference type="VEuPathDB" id="FungiDB:LEMA_P094780.1"/>
<evidence type="ECO:0000313" key="2">
    <source>
        <dbReference type="EMBL" id="CBX98069.1"/>
    </source>
</evidence>